<name>S7JB21_VIBFL</name>
<dbReference type="Proteomes" id="UP000014854">
    <property type="component" value="Unassembled WGS sequence"/>
</dbReference>
<feature type="chain" id="PRO_5004553917" description="GlyGly-CTERM sorting domain-containing protein" evidence="1">
    <location>
        <begin position="27"/>
        <end position="574"/>
    </location>
</feature>
<keyword evidence="1" id="KW-0732">Signal</keyword>
<proteinExistence type="predicted"/>
<accession>S7JB21</accession>
<dbReference type="InterPro" id="IPR022562">
    <property type="entry name" value="DUF3466"/>
</dbReference>
<dbReference type="Pfam" id="PF11949">
    <property type="entry name" value="DUF3466"/>
    <property type="match status" value="1"/>
</dbReference>
<dbReference type="AlphaFoldDB" id="S7JB21"/>
<feature type="signal peptide" evidence="1">
    <location>
        <begin position="1"/>
        <end position="26"/>
    </location>
</feature>
<dbReference type="PATRIC" id="fig|1336752.4.peg.3419"/>
<organism evidence="2 3">
    <name type="scientific">Vibrio fluvialis PG41</name>
    <dbReference type="NCBI Taxonomy" id="1336752"/>
    <lineage>
        <taxon>Bacteria</taxon>
        <taxon>Pseudomonadati</taxon>
        <taxon>Pseudomonadota</taxon>
        <taxon>Gammaproteobacteria</taxon>
        <taxon>Vibrionales</taxon>
        <taxon>Vibrionaceae</taxon>
        <taxon>Vibrio</taxon>
    </lineage>
</organism>
<dbReference type="RefSeq" id="WP_020331092.1">
    <property type="nucleotide sequence ID" value="NZ_ASXS01000015.1"/>
</dbReference>
<gene>
    <name evidence="2" type="ORF">L910_1569</name>
</gene>
<dbReference type="EMBL" id="ASXS01000015">
    <property type="protein sequence ID" value="EPP21141.1"/>
    <property type="molecule type" value="Genomic_DNA"/>
</dbReference>
<evidence type="ECO:0000313" key="2">
    <source>
        <dbReference type="EMBL" id="EPP21141.1"/>
    </source>
</evidence>
<protein>
    <recommendedName>
        <fullName evidence="4">GlyGly-CTERM sorting domain-containing protein</fullName>
    </recommendedName>
</protein>
<sequence>MKPMSSNTFKLTFITAAILSSTSASAALYQVVEVTPDLTYNSDYVSAYGVAIQPGVASDGSSTLSKGCFDSTATNCSTSNFTLGGETRVTKTNAGEAVDGLSFREEAPFAMDNAFYNIQDSDDFENYCDNQLLYSTCETWASLRWNLWNKEITGDTTINSYAFTGSSTSGTLVNSTYNTVINSIDSSGDPVGIQLTPGDVTVYRRNTVDAFPPNIKANSYLQSRAWKTDGIYTVGSVSTSATNTNGTYYSSKAAMWNSSELVELNWPSNKDVYSNSSIAQGSLRDFVIVDGTIYAVGYNSFYDNRNYMEASISKVAKDDFATPENWTTVGVTNAKVYTNGGTSGDYIYSNTRLTSVNSNLIAIGEAKRQGSAPSNGAAANRLFVVSDVSASSPSATFLSDGIFFDGAGGKAGAINSYNEIVGQIDAESTREASGKPRRKRGFIYPYNGTGTDSDRRAVFNNQGWWLDNLTNGGTYSSNNNQYRIIDATDINDAGVISATALKCDGGYDTTSYNATCGGGSQDETTVAVKLVPIAGATSDDISERGTDDTSTERSGGGIGLWMFAVLGFLGFRRK</sequence>
<comment type="caution">
    <text evidence="2">The sequence shown here is derived from an EMBL/GenBank/DDBJ whole genome shotgun (WGS) entry which is preliminary data.</text>
</comment>
<evidence type="ECO:0000313" key="3">
    <source>
        <dbReference type="Proteomes" id="UP000014854"/>
    </source>
</evidence>
<evidence type="ECO:0008006" key="4">
    <source>
        <dbReference type="Google" id="ProtNLM"/>
    </source>
</evidence>
<evidence type="ECO:0000256" key="1">
    <source>
        <dbReference type="SAM" id="SignalP"/>
    </source>
</evidence>
<reference evidence="2 3" key="1">
    <citation type="journal article" date="2013" name="Gut Pathog.">
        <title>Evidence of a new metabolic capacity in an emerging diarrheal pathogen: lessons from the draft genomes of Vibrio fluvialis strains PG41 and I21563.</title>
        <authorList>
            <person name="Khatri I."/>
            <person name="Mahajan S."/>
            <person name="Dureja C."/>
            <person name="Subramanian S."/>
            <person name="Raychaudhuri S."/>
        </authorList>
    </citation>
    <scope>NUCLEOTIDE SEQUENCE [LARGE SCALE GENOMIC DNA]</scope>
    <source>
        <strain evidence="2 3">PG41</strain>
    </source>
</reference>